<evidence type="ECO:0000313" key="7">
    <source>
        <dbReference type="EMBL" id="CAG7717217.1"/>
    </source>
</evidence>
<evidence type="ECO:0000256" key="4">
    <source>
        <dbReference type="ARBA" id="ARBA00022989"/>
    </source>
</evidence>
<dbReference type="Pfam" id="PF04117">
    <property type="entry name" value="Mpv17_PMP22"/>
    <property type="match status" value="1"/>
</dbReference>
<keyword evidence="8" id="KW-1185">Reference proteome</keyword>
<keyword evidence="4" id="KW-1133">Transmembrane helix</keyword>
<dbReference type="InterPro" id="IPR007248">
    <property type="entry name" value="Mpv17_PMP22"/>
</dbReference>
<dbReference type="EMBL" id="CAJVCH010043915">
    <property type="protein sequence ID" value="CAG7717217.1"/>
    <property type="molecule type" value="Genomic_DNA"/>
</dbReference>
<dbReference type="PANTHER" id="PTHR11266:SF8">
    <property type="entry name" value="MPV17-LIKE PROTEIN 2"/>
    <property type="match status" value="1"/>
</dbReference>
<sequence>MSFISKISKLGQATSVLFHGKHALTANTVSGGALFLIGDFVEQRVEVSRGKLPEFDWMRFGRMGVIGVLLGPTHHYFYKYLDVLIPRRDGRSIFKKIMADQLIACPMFSVQFFMGMAYLEGKSLPECWGEFKKKFPTVYAVDWTLWPPIQLINFYYIPTGFRVLYVNTMTAFWNVFLSYMKHYDQLQGFVPTGEGFIAESKNTLLRFLR</sequence>
<evidence type="ECO:0000256" key="6">
    <source>
        <dbReference type="RuleBase" id="RU363053"/>
    </source>
</evidence>
<comment type="subcellular location">
    <subcellularLocation>
        <location evidence="1">Membrane</location>
        <topology evidence="1">Multi-pass membrane protein</topology>
    </subcellularLocation>
</comment>
<reference evidence="7" key="1">
    <citation type="submission" date="2021-06" db="EMBL/GenBank/DDBJ databases">
        <authorList>
            <person name="Hodson N. C."/>
            <person name="Mongue J. A."/>
            <person name="Jaron S. K."/>
        </authorList>
    </citation>
    <scope>NUCLEOTIDE SEQUENCE</scope>
</reference>
<evidence type="ECO:0000256" key="3">
    <source>
        <dbReference type="ARBA" id="ARBA00022692"/>
    </source>
</evidence>
<dbReference type="Proteomes" id="UP000708208">
    <property type="component" value="Unassembled WGS sequence"/>
</dbReference>
<evidence type="ECO:0000256" key="2">
    <source>
        <dbReference type="ARBA" id="ARBA00006824"/>
    </source>
</evidence>
<gene>
    <name evidence="7" type="ORF">AFUS01_LOCUS6682</name>
</gene>
<dbReference type="GO" id="GO:0016020">
    <property type="term" value="C:membrane"/>
    <property type="evidence" value="ECO:0007669"/>
    <property type="project" value="UniProtKB-SubCell"/>
</dbReference>
<evidence type="ECO:0000256" key="1">
    <source>
        <dbReference type="ARBA" id="ARBA00004141"/>
    </source>
</evidence>
<dbReference type="AlphaFoldDB" id="A0A8J2JED2"/>
<evidence type="ECO:0000313" key="8">
    <source>
        <dbReference type="Proteomes" id="UP000708208"/>
    </source>
</evidence>
<keyword evidence="3" id="KW-0812">Transmembrane</keyword>
<comment type="caution">
    <text evidence="7">The sequence shown here is derived from an EMBL/GenBank/DDBJ whole genome shotgun (WGS) entry which is preliminary data.</text>
</comment>
<proteinExistence type="inferred from homology"/>
<dbReference type="OrthoDB" id="10267969at2759"/>
<dbReference type="GO" id="GO:0005739">
    <property type="term" value="C:mitochondrion"/>
    <property type="evidence" value="ECO:0007669"/>
    <property type="project" value="TreeGrafter"/>
</dbReference>
<comment type="similarity">
    <text evidence="2 6">Belongs to the peroxisomal membrane protein PXMP2/4 family.</text>
</comment>
<accession>A0A8J2JED2</accession>
<keyword evidence="5" id="KW-0472">Membrane</keyword>
<protein>
    <recommendedName>
        <fullName evidence="9">Mpv17-like protein 2</fullName>
    </recommendedName>
</protein>
<evidence type="ECO:0008006" key="9">
    <source>
        <dbReference type="Google" id="ProtNLM"/>
    </source>
</evidence>
<evidence type="ECO:0000256" key="5">
    <source>
        <dbReference type="ARBA" id="ARBA00023136"/>
    </source>
</evidence>
<organism evidence="7 8">
    <name type="scientific">Allacma fusca</name>
    <dbReference type="NCBI Taxonomy" id="39272"/>
    <lineage>
        <taxon>Eukaryota</taxon>
        <taxon>Metazoa</taxon>
        <taxon>Ecdysozoa</taxon>
        <taxon>Arthropoda</taxon>
        <taxon>Hexapoda</taxon>
        <taxon>Collembola</taxon>
        <taxon>Symphypleona</taxon>
        <taxon>Sminthuridae</taxon>
        <taxon>Allacma</taxon>
    </lineage>
</organism>
<dbReference type="PANTHER" id="PTHR11266">
    <property type="entry name" value="PEROXISOMAL MEMBRANE PROTEIN 2, PXMP2 MPV17"/>
    <property type="match status" value="1"/>
</dbReference>
<dbReference type="GO" id="GO:0061668">
    <property type="term" value="P:mitochondrial ribosome assembly"/>
    <property type="evidence" value="ECO:0007669"/>
    <property type="project" value="TreeGrafter"/>
</dbReference>
<name>A0A8J2JED2_9HEXA</name>